<reference evidence="1 2" key="1">
    <citation type="submission" date="2024-10" db="EMBL/GenBank/DDBJ databases">
        <title>Updated reference genomes for cyclostephanoid diatoms.</title>
        <authorList>
            <person name="Roberts W.R."/>
            <person name="Alverson A.J."/>
        </authorList>
    </citation>
    <scope>NUCLEOTIDE SEQUENCE [LARGE SCALE GENOMIC DNA]</scope>
    <source>
        <strain evidence="1 2">AJA228-03</strain>
    </source>
</reference>
<name>A0ABD3RKW1_9STRA</name>
<organism evidence="1 2">
    <name type="scientific">Cyclostephanos tholiformis</name>
    <dbReference type="NCBI Taxonomy" id="382380"/>
    <lineage>
        <taxon>Eukaryota</taxon>
        <taxon>Sar</taxon>
        <taxon>Stramenopiles</taxon>
        <taxon>Ochrophyta</taxon>
        <taxon>Bacillariophyta</taxon>
        <taxon>Coscinodiscophyceae</taxon>
        <taxon>Thalassiosirophycidae</taxon>
        <taxon>Stephanodiscales</taxon>
        <taxon>Stephanodiscaceae</taxon>
        <taxon>Cyclostephanos</taxon>
    </lineage>
</organism>
<protein>
    <submittedName>
        <fullName evidence="1">Uncharacterized protein</fullName>
    </submittedName>
</protein>
<comment type="caution">
    <text evidence="1">The sequence shown here is derived from an EMBL/GenBank/DDBJ whole genome shotgun (WGS) entry which is preliminary data.</text>
</comment>
<gene>
    <name evidence="1" type="ORF">ACHAXA_004498</name>
</gene>
<sequence>MKGGVGWWGARYGDKVIQHGRRRRRAVPILWIEDISHARIVRQRLGPWSDTPGVTGAIGEFRRFENIYCNPDQSY</sequence>
<dbReference type="AlphaFoldDB" id="A0ABD3RKW1"/>
<dbReference type="EMBL" id="JALLPB020000274">
    <property type="protein sequence ID" value="KAL3811196.1"/>
    <property type="molecule type" value="Genomic_DNA"/>
</dbReference>
<evidence type="ECO:0000313" key="1">
    <source>
        <dbReference type="EMBL" id="KAL3811196.1"/>
    </source>
</evidence>
<evidence type="ECO:0000313" key="2">
    <source>
        <dbReference type="Proteomes" id="UP001530377"/>
    </source>
</evidence>
<dbReference type="Proteomes" id="UP001530377">
    <property type="component" value="Unassembled WGS sequence"/>
</dbReference>
<keyword evidence="2" id="KW-1185">Reference proteome</keyword>
<accession>A0ABD3RKW1</accession>
<proteinExistence type="predicted"/>